<evidence type="ECO:0000313" key="1">
    <source>
        <dbReference type="EMBL" id="PKC57532.1"/>
    </source>
</evidence>
<name>A0A2N0R2J8_9GLOM</name>
<dbReference type="VEuPathDB" id="FungiDB:RhiirA1_472354"/>
<evidence type="ECO:0000313" key="2">
    <source>
        <dbReference type="Proteomes" id="UP000232688"/>
    </source>
</evidence>
<proteinExistence type="predicted"/>
<protein>
    <submittedName>
        <fullName evidence="1">Uncharacterized protein</fullName>
    </submittedName>
</protein>
<reference evidence="1 2" key="2">
    <citation type="submission" date="2017-10" db="EMBL/GenBank/DDBJ databases">
        <title>Genome analyses suggest a sexual origin of heterokaryosis in a supposedly ancient asexual fungus.</title>
        <authorList>
            <person name="Corradi N."/>
            <person name="Sedzielewska K."/>
            <person name="Noel J."/>
            <person name="Charron P."/>
            <person name="Farinelli L."/>
            <person name="Marton T."/>
            <person name="Kruger M."/>
            <person name="Pelin A."/>
            <person name="Brachmann A."/>
            <person name="Corradi N."/>
        </authorList>
    </citation>
    <scope>NUCLEOTIDE SEQUENCE [LARGE SCALE GENOMIC DNA]</scope>
    <source>
        <strain evidence="1 2">A1</strain>
    </source>
</reference>
<gene>
    <name evidence="1" type="ORF">RhiirA1_472354</name>
</gene>
<comment type="caution">
    <text evidence="1">The sequence shown here is derived from an EMBL/GenBank/DDBJ whole genome shotgun (WGS) entry which is preliminary data.</text>
</comment>
<sequence>MNSGLPYRRNTTLWMLPGQNFKGIGEGISKFKVFRSPSELDGISKVHGFSGAFLTEFQRFSAFQMLLKRNSKVPGSHFVESPLGWGSVCYSTWPKNLSKANIYASEVLRHSPNNHTSPSDRYTIVNFRRRRQPYDQTKPFWISDKNYLLEVKDTLNWVDRTDDRDFISQRLNLALWT</sequence>
<reference evidence="1 2" key="1">
    <citation type="submission" date="2017-10" db="EMBL/GenBank/DDBJ databases">
        <title>Extensive intraspecific genome diversity in a model arbuscular mycorrhizal fungus.</title>
        <authorList>
            <person name="Chen E.C.H."/>
            <person name="Morin E."/>
            <person name="Baudet D."/>
            <person name="Noel J."/>
            <person name="Ndikumana S."/>
            <person name="Charron P."/>
            <person name="St-Onge C."/>
            <person name="Giorgi J."/>
            <person name="Grigoriev I.V."/>
            <person name="Roux C."/>
            <person name="Martin F.M."/>
            <person name="Corradi N."/>
        </authorList>
    </citation>
    <scope>NUCLEOTIDE SEQUENCE [LARGE SCALE GENOMIC DNA]</scope>
    <source>
        <strain evidence="1 2">A1</strain>
    </source>
</reference>
<organism evidence="1 2">
    <name type="scientific">Rhizophagus irregularis</name>
    <dbReference type="NCBI Taxonomy" id="588596"/>
    <lineage>
        <taxon>Eukaryota</taxon>
        <taxon>Fungi</taxon>
        <taxon>Fungi incertae sedis</taxon>
        <taxon>Mucoromycota</taxon>
        <taxon>Glomeromycotina</taxon>
        <taxon>Glomeromycetes</taxon>
        <taxon>Glomerales</taxon>
        <taxon>Glomeraceae</taxon>
        <taxon>Rhizophagus</taxon>
    </lineage>
</organism>
<dbReference type="EMBL" id="LLXH01001798">
    <property type="protein sequence ID" value="PKC57532.1"/>
    <property type="molecule type" value="Genomic_DNA"/>
</dbReference>
<dbReference type="AlphaFoldDB" id="A0A2N0R2J8"/>
<dbReference type="Proteomes" id="UP000232688">
    <property type="component" value="Unassembled WGS sequence"/>
</dbReference>
<accession>A0A2N0R2J8</accession>